<protein>
    <submittedName>
        <fullName evidence="8">Zinc/manganese transport system ATP-binding protein</fullName>
    </submittedName>
</protein>
<organism evidence="8 9">
    <name type="scientific">Rhodoblastus acidophilus</name>
    <name type="common">Rhodopseudomonas acidophila</name>
    <dbReference type="NCBI Taxonomy" id="1074"/>
    <lineage>
        <taxon>Bacteria</taxon>
        <taxon>Pseudomonadati</taxon>
        <taxon>Pseudomonadota</taxon>
        <taxon>Alphaproteobacteria</taxon>
        <taxon>Hyphomicrobiales</taxon>
        <taxon>Rhodoblastaceae</taxon>
        <taxon>Rhodoblastus</taxon>
    </lineage>
</organism>
<gene>
    <name evidence="8" type="ORF">SAMN06265338_10672</name>
</gene>
<dbReference type="InterPro" id="IPR003593">
    <property type="entry name" value="AAA+_ATPase"/>
</dbReference>
<dbReference type="PANTHER" id="PTHR42734">
    <property type="entry name" value="METAL TRANSPORT SYSTEM ATP-BINDING PROTEIN TM_0124-RELATED"/>
    <property type="match status" value="1"/>
</dbReference>
<sequence>MGAVLTPPTIRLRDLTLGYDRHPAVHHLDGAIAPGALLAICGPNGAGKSTLIKSIVGIVKPMGGAVDFGGARARETIAYLPQAAQIDLSFPINVFDMAAMGLWRDIGPFGGVCAAGARKAHEALAAVGLTGFERRQIGALSGGQTQRLLFARLMLQDAPVILLDEPFSGIDERTVGDLLALMARWRGEGRTIVAVLHDFDMVRRRFPETLLLAREKIYWGPTEAALSPDNLARARQMIEAFDDQAQACARAL</sequence>
<name>A0A212RPH5_RHOAC</name>
<comment type="similarity">
    <text evidence="1">Belongs to the ABC transporter superfamily.</text>
</comment>
<dbReference type="InterPro" id="IPR003439">
    <property type="entry name" value="ABC_transporter-like_ATP-bd"/>
</dbReference>
<dbReference type="Gene3D" id="3.40.50.300">
    <property type="entry name" value="P-loop containing nucleotide triphosphate hydrolases"/>
    <property type="match status" value="1"/>
</dbReference>
<keyword evidence="4 8" id="KW-0067">ATP-binding</keyword>
<accession>A0A212RPH5</accession>
<dbReference type="InterPro" id="IPR027417">
    <property type="entry name" value="P-loop_NTPase"/>
</dbReference>
<dbReference type="Pfam" id="PF00005">
    <property type="entry name" value="ABC_tran"/>
    <property type="match status" value="1"/>
</dbReference>
<keyword evidence="5" id="KW-0864">Zinc transport</keyword>
<dbReference type="PROSITE" id="PS50893">
    <property type="entry name" value="ABC_TRANSPORTER_2"/>
    <property type="match status" value="1"/>
</dbReference>
<feature type="domain" description="ABC transporter" evidence="7">
    <location>
        <begin position="10"/>
        <end position="239"/>
    </location>
</feature>
<dbReference type="SMART" id="SM00382">
    <property type="entry name" value="AAA"/>
    <property type="match status" value="1"/>
</dbReference>
<keyword evidence="5" id="KW-0862">Zinc</keyword>
<dbReference type="GO" id="GO:0005524">
    <property type="term" value="F:ATP binding"/>
    <property type="evidence" value="ECO:0007669"/>
    <property type="project" value="UniProtKB-KW"/>
</dbReference>
<evidence type="ECO:0000313" key="8">
    <source>
        <dbReference type="EMBL" id="SNB74431.1"/>
    </source>
</evidence>
<evidence type="ECO:0000256" key="5">
    <source>
        <dbReference type="ARBA" id="ARBA00022906"/>
    </source>
</evidence>
<keyword evidence="9" id="KW-1185">Reference proteome</keyword>
<evidence type="ECO:0000259" key="7">
    <source>
        <dbReference type="PROSITE" id="PS50893"/>
    </source>
</evidence>
<evidence type="ECO:0000256" key="3">
    <source>
        <dbReference type="ARBA" id="ARBA00022741"/>
    </source>
</evidence>
<proteinExistence type="inferred from homology"/>
<keyword evidence="3" id="KW-0547">Nucleotide-binding</keyword>
<dbReference type="InterPro" id="IPR050153">
    <property type="entry name" value="Metal_Ion_Import_ABC"/>
</dbReference>
<dbReference type="RefSeq" id="WP_088521090.1">
    <property type="nucleotide sequence ID" value="NZ_FYDG01000006.1"/>
</dbReference>
<evidence type="ECO:0000256" key="2">
    <source>
        <dbReference type="ARBA" id="ARBA00022448"/>
    </source>
</evidence>
<dbReference type="PANTHER" id="PTHR42734:SF5">
    <property type="entry name" value="IRON TRANSPORT SYSTEM ATP-BINDING PROTEIN HI_0361-RELATED"/>
    <property type="match status" value="1"/>
</dbReference>
<dbReference type="GO" id="GO:0006829">
    <property type="term" value="P:zinc ion transport"/>
    <property type="evidence" value="ECO:0007669"/>
    <property type="project" value="UniProtKB-KW"/>
</dbReference>
<dbReference type="EMBL" id="FYDG01000006">
    <property type="protein sequence ID" value="SNB74431.1"/>
    <property type="molecule type" value="Genomic_DNA"/>
</dbReference>
<dbReference type="AlphaFoldDB" id="A0A212RPH5"/>
<reference evidence="9" key="1">
    <citation type="submission" date="2017-06" db="EMBL/GenBank/DDBJ databases">
        <authorList>
            <person name="Varghese N."/>
            <person name="Submissions S."/>
        </authorList>
    </citation>
    <scope>NUCLEOTIDE SEQUENCE [LARGE SCALE GENOMIC DNA]</scope>
    <source>
        <strain evidence="9">DSM 137</strain>
    </source>
</reference>
<evidence type="ECO:0000256" key="1">
    <source>
        <dbReference type="ARBA" id="ARBA00005417"/>
    </source>
</evidence>
<evidence type="ECO:0000256" key="6">
    <source>
        <dbReference type="ARBA" id="ARBA00023065"/>
    </source>
</evidence>
<dbReference type="CDD" id="cd03235">
    <property type="entry name" value="ABC_Metallic_Cations"/>
    <property type="match status" value="1"/>
</dbReference>
<dbReference type="OrthoDB" id="9806726at2"/>
<evidence type="ECO:0000256" key="4">
    <source>
        <dbReference type="ARBA" id="ARBA00022840"/>
    </source>
</evidence>
<dbReference type="GO" id="GO:0016887">
    <property type="term" value="F:ATP hydrolysis activity"/>
    <property type="evidence" value="ECO:0007669"/>
    <property type="project" value="InterPro"/>
</dbReference>
<dbReference type="SUPFAM" id="SSF52540">
    <property type="entry name" value="P-loop containing nucleoside triphosphate hydrolases"/>
    <property type="match status" value="1"/>
</dbReference>
<dbReference type="Proteomes" id="UP000198418">
    <property type="component" value="Unassembled WGS sequence"/>
</dbReference>
<evidence type="ECO:0000313" key="9">
    <source>
        <dbReference type="Proteomes" id="UP000198418"/>
    </source>
</evidence>
<keyword evidence="6" id="KW-0406">Ion transport</keyword>
<keyword evidence="2" id="KW-0813">Transport</keyword>